<dbReference type="EMBL" id="CAADFN010000018">
    <property type="protein sequence ID" value="VFK15816.1"/>
    <property type="molecule type" value="Genomic_DNA"/>
</dbReference>
<dbReference type="Pfam" id="PF10414">
    <property type="entry name" value="CysG_dimeriser"/>
    <property type="match status" value="1"/>
</dbReference>
<dbReference type="Gene3D" id="3.40.50.720">
    <property type="entry name" value="NAD(P)-binding Rossmann-like Domain"/>
    <property type="match status" value="1"/>
</dbReference>
<dbReference type="InterPro" id="IPR035996">
    <property type="entry name" value="4pyrrol_Methylase_sf"/>
</dbReference>
<dbReference type="Gene3D" id="3.40.1010.10">
    <property type="entry name" value="Cobalt-precorrin-4 Transmethylase, Domain 1"/>
    <property type="match status" value="1"/>
</dbReference>
<feature type="binding site" evidence="15">
    <location>
        <begin position="75"/>
        <end position="76"/>
    </location>
    <ligand>
        <name>NAD(+)</name>
        <dbReference type="ChEBI" id="CHEBI:57540"/>
    </ligand>
</feature>
<comment type="catalytic activity">
    <reaction evidence="15">
        <text>uroporphyrinogen III + 2 S-adenosyl-L-methionine = precorrin-2 + 2 S-adenosyl-L-homocysteine + H(+)</text>
        <dbReference type="Rhea" id="RHEA:32459"/>
        <dbReference type="ChEBI" id="CHEBI:15378"/>
        <dbReference type="ChEBI" id="CHEBI:57308"/>
        <dbReference type="ChEBI" id="CHEBI:57856"/>
        <dbReference type="ChEBI" id="CHEBI:58827"/>
        <dbReference type="ChEBI" id="CHEBI:59789"/>
        <dbReference type="EC" id="2.1.1.107"/>
    </reaction>
</comment>
<dbReference type="PROSITE" id="PS00840">
    <property type="entry name" value="SUMT_2"/>
    <property type="match status" value="1"/>
</dbReference>
<comment type="pathway">
    <text evidence="14 15">Cofactor biosynthesis; adenosylcobalamin biosynthesis; precorrin-2 from uroporphyrinogen III: step 1/1.</text>
</comment>
<dbReference type="InterPro" id="IPR014776">
    <property type="entry name" value="4pyrrole_Mease_sub2"/>
</dbReference>
<comment type="catalytic activity">
    <reaction evidence="13 15">
        <text>precorrin-2 + NAD(+) = sirohydrochlorin + NADH + 2 H(+)</text>
        <dbReference type="Rhea" id="RHEA:15613"/>
        <dbReference type="ChEBI" id="CHEBI:15378"/>
        <dbReference type="ChEBI" id="CHEBI:57540"/>
        <dbReference type="ChEBI" id="CHEBI:57945"/>
        <dbReference type="ChEBI" id="CHEBI:58351"/>
        <dbReference type="ChEBI" id="CHEBI:58827"/>
        <dbReference type="EC" id="1.3.1.76"/>
    </reaction>
</comment>
<keyword evidence="6 15" id="KW-0949">S-adenosyl-L-methionine</keyword>
<reference evidence="21" key="1">
    <citation type="submission" date="2019-02" db="EMBL/GenBank/DDBJ databases">
        <authorList>
            <person name="Gruber-Vodicka R. H."/>
            <person name="Seah K. B. B."/>
        </authorList>
    </citation>
    <scope>NUCLEOTIDE SEQUENCE</scope>
    <source>
        <strain evidence="21">BECK_BY7</strain>
    </source>
</reference>
<dbReference type="PANTHER" id="PTHR45790">
    <property type="entry name" value="SIROHEME SYNTHASE-RELATED"/>
    <property type="match status" value="1"/>
</dbReference>
<evidence type="ECO:0000256" key="7">
    <source>
        <dbReference type="ARBA" id="ARBA00023002"/>
    </source>
</evidence>
<dbReference type="GO" id="GO:0019354">
    <property type="term" value="P:siroheme biosynthetic process"/>
    <property type="evidence" value="ECO:0007669"/>
    <property type="project" value="UniProtKB-UniRule"/>
</dbReference>
<evidence type="ECO:0000256" key="3">
    <source>
        <dbReference type="ARBA" id="ARBA00022573"/>
    </source>
</evidence>
<feature type="region of interest" description="Precorrin-2 dehydrogenase / sirohydrochlorin ferrochelatase" evidence="15">
    <location>
        <begin position="1"/>
        <end position="256"/>
    </location>
</feature>
<dbReference type="InterPro" id="IPR014777">
    <property type="entry name" value="4pyrrole_Mease_sub1"/>
</dbReference>
<dbReference type="GO" id="GO:0004851">
    <property type="term" value="F:uroporphyrin-III C-methyltransferase activity"/>
    <property type="evidence" value="ECO:0007669"/>
    <property type="project" value="UniProtKB-UniRule"/>
</dbReference>
<evidence type="ECO:0000259" key="19">
    <source>
        <dbReference type="Pfam" id="PF10414"/>
    </source>
</evidence>
<dbReference type="SUPFAM" id="SSF51735">
    <property type="entry name" value="NAD(P)-binding Rossmann-fold domains"/>
    <property type="match status" value="1"/>
</dbReference>
<dbReference type="InterPro" id="IPR050161">
    <property type="entry name" value="Siro_Cobalamin_biosynth"/>
</dbReference>
<dbReference type="PANTHER" id="PTHR45790:SF1">
    <property type="entry name" value="SIROHEME SYNTHASE"/>
    <property type="match status" value="1"/>
</dbReference>
<evidence type="ECO:0000256" key="11">
    <source>
        <dbReference type="ARBA" id="ARBA00023268"/>
    </source>
</evidence>
<feature type="active site" description="Proton donor" evidence="15 16">
    <location>
        <position position="325"/>
    </location>
</feature>
<dbReference type="NCBIfam" id="NF004790">
    <property type="entry name" value="PRK06136.1"/>
    <property type="match status" value="1"/>
</dbReference>
<comment type="caution">
    <text evidence="15">Lacks conserved residue(s) required for the propagation of feature annotation.</text>
</comment>
<feature type="binding site" evidence="15">
    <location>
        <position position="361"/>
    </location>
    <ligand>
        <name>S-adenosyl-L-methionine</name>
        <dbReference type="ChEBI" id="CHEBI:59789"/>
    </ligand>
</feature>
<evidence type="ECO:0000256" key="16">
    <source>
        <dbReference type="PIRSR" id="PIRSR036426-1"/>
    </source>
</evidence>
<dbReference type="HAMAP" id="MF_01646">
    <property type="entry name" value="Siroheme_synth"/>
    <property type="match status" value="1"/>
</dbReference>
<evidence type="ECO:0000256" key="14">
    <source>
        <dbReference type="ARBA" id="ARBA00060548"/>
    </source>
</evidence>
<keyword evidence="10 15" id="KW-0627">Porphyrin biosynthesis</keyword>
<feature type="binding site" evidence="15">
    <location>
        <position position="438"/>
    </location>
    <ligand>
        <name>S-adenosyl-L-methionine</name>
        <dbReference type="ChEBI" id="CHEBI:59789"/>
    </ligand>
</feature>
<feature type="domain" description="Siroheme synthase central" evidence="20">
    <location>
        <begin position="178"/>
        <end position="197"/>
    </location>
</feature>
<comment type="pathway">
    <text evidence="1 15">Porphyrin-containing compound metabolism; siroheme biosynthesis; sirohydrochlorin from precorrin-2: step 1/1.</text>
</comment>
<feature type="region of interest" description="Uroporphyrinogen-III C-methyltransferase" evidence="15">
    <location>
        <begin position="271"/>
        <end position="518"/>
    </location>
</feature>
<dbReference type="UniPathway" id="UPA00262">
    <property type="reaction ID" value="UER00211"/>
</dbReference>
<proteinExistence type="inferred from homology"/>
<dbReference type="InterPro" id="IPR037115">
    <property type="entry name" value="Sirohaem_synt_dimer_dom_sf"/>
</dbReference>
<keyword evidence="4 15" id="KW-0489">Methyltransferase</keyword>
<keyword evidence="5 15" id="KW-0808">Transferase</keyword>
<evidence type="ECO:0000256" key="6">
    <source>
        <dbReference type="ARBA" id="ARBA00022691"/>
    </source>
</evidence>
<evidence type="ECO:0000256" key="5">
    <source>
        <dbReference type="ARBA" id="ARBA00022679"/>
    </source>
</evidence>
<feature type="active site" description="Proton acceptor" evidence="15 16">
    <location>
        <position position="303"/>
    </location>
</feature>
<dbReference type="NCBIfam" id="TIGR01470">
    <property type="entry name" value="cysG_Nterm"/>
    <property type="match status" value="1"/>
</dbReference>
<dbReference type="InterPro" id="IPR003043">
    <property type="entry name" value="Uropor_MeTrfase_CS"/>
</dbReference>
<feature type="binding site" evidence="15">
    <location>
        <position position="280"/>
    </location>
    <ligand>
        <name>S-adenosyl-L-methionine</name>
        <dbReference type="ChEBI" id="CHEBI:59789"/>
    </ligand>
</feature>
<gene>
    <name evidence="15" type="primary">cysG</name>
    <name evidence="21" type="ORF">BECKLFY1418C_GA0070996_101815</name>
</gene>
<dbReference type="InterPro" id="IPR036291">
    <property type="entry name" value="NAD(P)-bd_dom_sf"/>
</dbReference>
<comment type="pathway">
    <text evidence="15">Porphyrin-containing compound metabolism; siroheme biosynthesis; siroheme from sirohydrochlorin: step 1/1.</text>
</comment>
<dbReference type="InterPro" id="IPR012409">
    <property type="entry name" value="Sirohaem_synth"/>
</dbReference>
<dbReference type="SUPFAM" id="SSF75615">
    <property type="entry name" value="Siroheme synthase middle domains-like"/>
    <property type="match status" value="1"/>
</dbReference>
<dbReference type="InterPro" id="IPR006367">
    <property type="entry name" value="Sirohaem_synthase_N"/>
</dbReference>
<evidence type="ECO:0000259" key="20">
    <source>
        <dbReference type="Pfam" id="PF14824"/>
    </source>
</evidence>
<evidence type="ECO:0000259" key="18">
    <source>
        <dbReference type="Pfam" id="PF00590"/>
    </source>
</evidence>
<organism evidence="21">
    <name type="scientific">Candidatus Kentrum sp. LFY</name>
    <dbReference type="NCBI Taxonomy" id="2126342"/>
    <lineage>
        <taxon>Bacteria</taxon>
        <taxon>Pseudomonadati</taxon>
        <taxon>Pseudomonadota</taxon>
        <taxon>Gammaproteobacteria</taxon>
        <taxon>Candidatus Kentrum</taxon>
    </lineage>
</organism>
<dbReference type="Gene3D" id="3.30.950.10">
    <property type="entry name" value="Methyltransferase, Cobalt-precorrin-4 Transmethylase, Domain 2"/>
    <property type="match status" value="1"/>
</dbReference>
<dbReference type="Pfam" id="PF14824">
    <property type="entry name" value="Sirohm_synth_M"/>
    <property type="match status" value="1"/>
</dbReference>
<comment type="catalytic activity">
    <reaction evidence="15">
        <text>siroheme + 2 H(+) = sirohydrochlorin + Fe(2+)</text>
        <dbReference type="Rhea" id="RHEA:24360"/>
        <dbReference type="ChEBI" id="CHEBI:15378"/>
        <dbReference type="ChEBI" id="CHEBI:29033"/>
        <dbReference type="ChEBI" id="CHEBI:58351"/>
        <dbReference type="ChEBI" id="CHEBI:60052"/>
        <dbReference type="EC" id="4.99.1.4"/>
    </reaction>
</comment>
<dbReference type="NCBIfam" id="NF007922">
    <property type="entry name" value="PRK10637.1"/>
    <property type="match status" value="1"/>
</dbReference>
<dbReference type="UniPathway" id="UPA00148">
    <property type="reaction ID" value="UER00211"/>
</dbReference>
<accession>A0A450WFG1</accession>
<dbReference type="Gene3D" id="3.30.160.110">
    <property type="entry name" value="Siroheme synthase, domain 2"/>
    <property type="match status" value="1"/>
</dbReference>
<dbReference type="GO" id="GO:0043115">
    <property type="term" value="F:precorrin-2 dehydrogenase activity"/>
    <property type="evidence" value="ECO:0007669"/>
    <property type="project" value="UniProtKB-UniRule"/>
</dbReference>
<evidence type="ECO:0000256" key="17">
    <source>
        <dbReference type="RuleBase" id="RU003960"/>
    </source>
</evidence>
<evidence type="ECO:0000313" key="21">
    <source>
        <dbReference type="EMBL" id="VFK15816.1"/>
    </source>
</evidence>
<evidence type="ECO:0000256" key="8">
    <source>
        <dbReference type="ARBA" id="ARBA00023027"/>
    </source>
</evidence>
<keyword evidence="8 15" id="KW-0520">NAD</keyword>
<dbReference type="AlphaFoldDB" id="A0A450WFG1"/>
<dbReference type="GO" id="GO:0009236">
    <property type="term" value="P:cobalamin biosynthetic process"/>
    <property type="evidence" value="ECO:0007669"/>
    <property type="project" value="UniProtKB-UniRule"/>
</dbReference>
<dbReference type="PIRSF" id="PIRSF036426">
    <property type="entry name" value="Sirohaem_synth"/>
    <property type="match status" value="1"/>
</dbReference>
<comment type="similarity">
    <text evidence="15">In the N-terminal section; belongs to the precorrin-2 dehydrogenase / sirohydrochlorin ferrochelatase family.</text>
</comment>
<dbReference type="FunFam" id="3.40.1010.10:FF:000001">
    <property type="entry name" value="Siroheme synthase"/>
    <property type="match status" value="1"/>
</dbReference>
<dbReference type="InterPro" id="IPR006366">
    <property type="entry name" value="CobA/CysG_C"/>
</dbReference>
<comment type="pathway">
    <text evidence="12 15">Porphyrin-containing compound metabolism; siroheme biosynthesis; precorrin-2 from uroporphyrinogen III: step 1/1.</text>
</comment>
<evidence type="ECO:0000256" key="12">
    <source>
        <dbReference type="ARBA" id="ARBA00025705"/>
    </source>
</evidence>
<dbReference type="EC" id="2.1.1.107" evidence="15"/>
<dbReference type="Pfam" id="PF00590">
    <property type="entry name" value="TP_methylase"/>
    <property type="match status" value="1"/>
</dbReference>
<feature type="binding site" evidence="15">
    <location>
        <begin position="96"/>
        <end position="97"/>
    </location>
    <ligand>
        <name>NAD(+)</name>
        <dbReference type="ChEBI" id="CHEBI:57540"/>
    </ligand>
</feature>
<dbReference type="FunFam" id="3.30.950.10:FF:000001">
    <property type="entry name" value="Siroheme synthase"/>
    <property type="match status" value="1"/>
</dbReference>
<evidence type="ECO:0000256" key="13">
    <source>
        <dbReference type="ARBA" id="ARBA00047561"/>
    </source>
</evidence>
<dbReference type="SUPFAM" id="SSF53790">
    <property type="entry name" value="Tetrapyrrole methylase"/>
    <property type="match status" value="1"/>
</dbReference>
<feature type="binding site" evidence="15">
    <location>
        <position position="467"/>
    </location>
    <ligand>
        <name>S-adenosyl-L-methionine</name>
        <dbReference type="ChEBI" id="CHEBI:59789"/>
    </ligand>
</feature>
<dbReference type="CDD" id="cd11642">
    <property type="entry name" value="SUMT"/>
    <property type="match status" value="1"/>
</dbReference>
<keyword evidence="3 15" id="KW-0169">Cobalamin biosynthesis</keyword>
<keyword evidence="11 15" id="KW-0511">Multifunctional enzyme</keyword>
<keyword evidence="7 15" id="KW-0560">Oxidoreductase</keyword>
<comment type="similarity">
    <text evidence="2 17">Belongs to the precorrin methyltransferase family.</text>
</comment>
<feature type="domain" description="Tetrapyrrole methylase" evidence="18">
    <location>
        <begin position="273"/>
        <end position="482"/>
    </location>
</feature>
<dbReference type="GO" id="GO:0032259">
    <property type="term" value="P:methylation"/>
    <property type="evidence" value="ECO:0007669"/>
    <property type="project" value="UniProtKB-KW"/>
</dbReference>
<dbReference type="FunFam" id="3.30.160.110:FF:000001">
    <property type="entry name" value="Siroheme synthase"/>
    <property type="match status" value="1"/>
</dbReference>
<dbReference type="EC" id="1.3.1.76" evidence="15"/>
<dbReference type="NCBIfam" id="TIGR01469">
    <property type="entry name" value="cobA_cysG_Cterm"/>
    <property type="match status" value="1"/>
</dbReference>
<dbReference type="GO" id="GO:0051287">
    <property type="term" value="F:NAD binding"/>
    <property type="evidence" value="ECO:0007669"/>
    <property type="project" value="InterPro"/>
</dbReference>
<dbReference type="EC" id="4.99.1.4" evidence="15"/>
<evidence type="ECO:0000256" key="9">
    <source>
        <dbReference type="ARBA" id="ARBA00023239"/>
    </source>
</evidence>
<dbReference type="Gene3D" id="1.10.8.210">
    <property type="entry name" value="Sirohaem synthase, dimerisation domain"/>
    <property type="match status" value="1"/>
</dbReference>
<evidence type="ECO:0000256" key="1">
    <source>
        <dbReference type="ARBA" id="ARBA00005010"/>
    </source>
</evidence>
<comment type="function">
    <text evidence="15">Multifunctional enzyme that catalyzes the SAM-dependent methylations of uroporphyrinogen III at position C-2 and C-7 to form precorrin-2 via precorrin-1. Then it catalyzes the NAD-dependent ring dehydrogenation of precorrin-2 to yield sirohydrochlorin. Finally, it catalyzes the ferrochelation of sirohydrochlorin to yield siroheme.</text>
</comment>
<feature type="domain" description="Sirohaem synthase dimerisation" evidence="19">
    <location>
        <begin position="203"/>
        <end position="260"/>
    </location>
</feature>
<comment type="pathway">
    <text evidence="15">Cofactor biosynthesis; adenosylcobalamin biosynthesis; sirohydrochlorin from precorrin-2: step 1/1.</text>
</comment>
<dbReference type="Pfam" id="PF13241">
    <property type="entry name" value="NAD_binding_7"/>
    <property type="match status" value="1"/>
</dbReference>
<dbReference type="GO" id="GO:0051266">
    <property type="term" value="F:sirohydrochlorin ferrochelatase activity"/>
    <property type="evidence" value="ECO:0007669"/>
    <property type="project" value="UniProtKB-EC"/>
</dbReference>
<name>A0A450WFG1_9GAMM</name>
<dbReference type="InterPro" id="IPR028281">
    <property type="entry name" value="Sirohaem_synthase_central"/>
</dbReference>
<protein>
    <recommendedName>
        <fullName evidence="15">Siroheme synthase</fullName>
    </recommendedName>
    <domain>
        <recommendedName>
            <fullName evidence="15">Uroporphyrinogen-III C-methyltransferase</fullName>
            <shortName evidence="15">Urogen III methylase</shortName>
            <ecNumber evidence="15">2.1.1.107</ecNumber>
        </recommendedName>
        <alternativeName>
            <fullName evidence="15">SUMT</fullName>
        </alternativeName>
        <alternativeName>
            <fullName evidence="15">Uroporphyrinogen III methylase</fullName>
            <shortName evidence="15">UROM</shortName>
        </alternativeName>
    </domain>
    <domain>
        <recommendedName>
            <fullName evidence="15">Precorrin-2 dehydrogenase</fullName>
            <ecNumber evidence="15">1.3.1.76</ecNumber>
        </recommendedName>
    </domain>
    <domain>
        <recommendedName>
            <fullName evidence="15">Sirohydrochlorin ferrochelatase</fullName>
            <ecNumber evidence="15">4.99.1.4</ecNumber>
        </recommendedName>
    </domain>
</protein>
<feature type="binding site" evidence="15">
    <location>
        <begin position="386"/>
        <end position="387"/>
    </location>
    <ligand>
        <name>S-adenosyl-L-methionine</name>
        <dbReference type="ChEBI" id="CHEBI:59789"/>
    </ligand>
</feature>
<evidence type="ECO:0000256" key="4">
    <source>
        <dbReference type="ARBA" id="ARBA00022603"/>
    </source>
</evidence>
<sequence>MQQASRIGLVTPGREAMAYSARAPSLFFFFLAPSRFRSFRSGNYQLSITSRETMNFLPIFLDIKQRSCLVIGGGEVAARKVALLLRTDASVTVVAPTLGTTLAKLHEKGHIKHIPRMFLADDLNHRYIVIAATDDTDLNRRVARLAHARQILINVVDKPELCSFVVPSIIDRSPVIAAVSTGGASPVLARLIRARIETLIPASYGKLAALAADFRGKVKKHFSYPPDRRIFWEKVLQGPIAEMIFAGKEAAARDALEKTLKAQSGVPHEMGEVYLVGGGPGDPDLLTFRALRLMQQADVVVHDRLVSSAVLDLTRRDAERVYVGKERDNHALPQEKINHFLVRLAREGKRVLRLKGGDPFIFGRGGEEIDTLAEQGIPFQVVPGITAASGCAAYAGIPLTHRDFAQSCVFVTGHLQNGTVNLNWDTLIRPDQTIVFYMGLRGLPLICQGLVSRGLSEATPAALIQQGTTPRQRTLVGTLRDLPDMAARATIEPPTLLIVGGVVTLHEKLGWFSREEER</sequence>
<keyword evidence="9 15" id="KW-0456">Lyase</keyword>
<feature type="binding site" evidence="15">
    <location>
        <begin position="356"/>
        <end position="358"/>
    </location>
    <ligand>
        <name>S-adenosyl-L-methionine</name>
        <dbReference type="ChEBI" id="CHEBI:59789"/>
    </ligand>
</feature>
<evidence type="ECO:0000256" key="10">
    <source>
        <dbReference type="ARBA" id="ARBA00023244"/>
    </source>
</evidence>
<dbReference type="InterPro" id="IPR000878">
    <property type="entry name" value="4pyrrol_Mease"/>
</dbReference>
<comment type="similarity">
    <text evidence="15">In the C-terminal section; belongs to the precorrin methyltransferase family.</text>
</comment>
<evidence type="ECO:0000256" key="2">
    <source>
        <dbReference type="ARBA" id="ARBA00005879"/>
    </source>
</evidence>
<dbReference type="InterPro" id="IPR019478">
    <property type="entry name" value="Sirohaem_synthase_dimer_dom"/>
</dbReference>
<evidence type="ECO:0000256" key="15">
    <source>
        <dbReference type="HAMAP-Rule" id="MF_01646"/>
    </source>
</evidence>